<dbReference type="EMBL" id="CAFE01000198">
    <property type="protein sequence ID" value="CCD39017.1"/>
    <property type="molecule type" value="Genomic_DNA"/>
</dbReference>
<evidence type="ECO:0000256" key="4">
    <source>
        <dbReference type="RuleBase" id="RU003707"/>
    </source>
</evidence>
<evidence type="ECO:0000256" key="2">
    <source>
        <dbReference type="ARBA" id="ARBA00023239"/>
    </source>
</evidence>
<dbReference type="NCBIfam" id="NF046063">
    <property type="entry name" value="oxepin_alt"/>
    <property type="match status" value="1"/>
</dbReference>
<reference evidence="6 7" key="2">
    <citation type="submission" date="2011-10" db="EMBL/GenBank/DDBJ databases">
        <title>Draft genome sequence of Candidatus Burkholderia kirkii.</title>
        <authorList>
            <person name="Carlier A.L."/>
            <person name="Eberl L."/>
        </authorList>
    </citation>
    <scope>NUCLEOTIDE SEQUENCE [LARGE SCALE GENOMIC DNA]</scope>
    <source>
        <strain evidence="6 7">UZHbot1</strain>
    </source>
</reference>
<dbReference type="GO" id="GO:0006635">
    <property type="term" value="P:fatty acid beta-oxidation"/>
    <property type="evidence" value="ECO:0007669"/>
    <property type="project" value="TreeGrafter"/>
</dbReference>
<feature type="region of interest" description="Disordered" evidence="5">
    <location>
        <begin position="466"/>
        <end position="543"/>
    </location>
</feature>
<dbReference type="Proteomes" id="UP000003511">
    <property type="component" value="Unassembled WGS sequence"/>
</dbReference>
<dbReference type="STRING" id="1055526.BKIR_c4_0339"/>
<feature type="compositionally biased region" description="Basic and acidic residues" evidence="5">
    <location>
        <begin position="342"/>
        <end position="355"/>
    </location>
</feature>
<accession>G4MCY8</accession>
<comment type="similarity">
    <text evidence="1 4">Belongs to the enoyl-CoA hydratase/isomerase family.</text>
</comment>
<dbReference type="HOGENOM" id="CLU_501247_0_0_4"/>
<sequence length="543" mass="59942">MLKLSNPGVRNALHPDMYAAGIEALSTAERDNSVRAIVLTDADNFFCAGGNLNRLLENRAKDPSVQGESIDLLTEWISALRASTKPIIAAVEGAAAGAGFSLALACDLIVAADDAKFVMSYARVGLTPDGGASWFRSRALPRTLASEVLLEAKPIGAARLHEVGVVNRLTKKGIALDAAIAWADDLGSVSPKAMARIKSLINAADVQPLAAHLDMERDSFVDALHHGDALEGITAFLEKRQPNYRCTMLIYELPKRRRIFLMRHGDVTYFYDSGRAIDPESVPLNERGREEASAAGREFATQKVRFDRVIVSGLPRTVETARRILEATGQSNRHRNVARMAGDSRRQAQGSDDRRYRARVSLRVRWRRAGGHAVSRRRDDRRVARPRAARRRAFARGPLVGHGAARPARRRKSRAALACNHRGRTRFLRASFADNGLHQCARCRRQAGRLDRPRDQSFAALAAARRRAQHDDGTALRSIRALQGRRHELKTPRKTEETMQDEAQNSPISPRSKERAPCRSNSVSTATRSARGSRRTSMVSAAR</sequence>
<feature type="compositionally biased region" description="Basic and acidic residues" evidence="5">
    <location>
        <begin position="485"/>
        <end position="497"/>
    </location>
</feature>
<dbReference type="GO" id="GO:0016853">
    <property type="term" value="F:isomerase activity"/>
    <property type="evidence" value="ECO:0007669"/>
    <property type="project" value="UniProtKB-KW"/>
</dbReference>
<dbReference type="PROSITE" id="PS00166">
    <property type="entry name" value="ENOYL_COA_HYDRATASE"/>
    <property type="match status" value="1"/>
</dbReference>
<dbReference type="PANTHER" id="PTHR11941:SF133">
    <property type="entry name" value="1,2-EPOXYPHENYLACETYL-COA ISOMERASE"/>
    <property type="match status" value="1"/>
</dbReference>
<dbReference type="InterPro" id="IPR029033">
    <property type="entry name" value="His_PPase_superfam"/>
</dbReference>
<name>G4MCY8_9BURK</name>
<dbReference type="Gene3D" id="3.90.226.10">
    <property type="entry name" value="2-enoyl-CoA Hydratase, Chain A, domain 1"/>
    <property type="match status" value="1"/>
</dbReference>
<reference evidence="6 7" key="1">
    <citation type="submission" date="2011-09" db="EMBL/GenBank/DDBJ databases">
        <authorList>
            <person name="Carlier A."/>
        </authorList>
    </citation>
    <scope>NUCLEOTIDE SEQUENCE [LARGE SCALE GENOMIC DNA]</scope>
    <source>
        <strain evidence="6 7">UZHbot1</strain>
    </source>
</reference>
<dbReference type="Pfam" id="PF00300">
    <property type="entry name" value="His_Phos_1"/>
    <property type="match status" value="1"/>
</dbReference>
<dbReference type="SUPFAM" id="SSF53254">
    <property type="entry name" value="Phosphoglycerate mutase-like"/>
    <property type="match status" value="1"/>
</dbReference>
<dbReference type="PANTHER" id="PTHR11941">
    <property type="entry name" value="ENOYL-COA HYDRATASE-RELATED"/>
    <property type="match status" value="1"/>
</dbReference>
<dbReference type="SMART" id="SM00855">
    <property type="entry name" value="PGAM"/>
    <property type="match status" value="1"/>
</dbReference>
<dbReference type="Gene3D" id="3.40.50.1240">
    <property type="entry name" value="Phosphoglycerate mutase-like"/>
    <property type="match status" value="1"/>
</dbReference>
<proteinExistence type="inferred from homology"/>
<dbReference type="InterPro" id="IPR018376">
    <property type="entry name" value="Enoyl-CoA_hyd/isom_CS"/>
</dbReference>
<dbReference type="CDD" id="cd06558">
    <property type="entry name" value="crotonase-like"/>
    <property type="match status" value="1"/>
</dbReference>
<evidence type="ECO:0000313" key="6">
    <source>
        <dbReference type="EMBL" id="CCD39017.1"/>
    </source>
</evidence>
<keyword evidence="7" id="KW-1185">Reference proteome</keyword>
<dbReference type="InterPro" id="IPR029045">
    <property type="entry name" value="ClpP/crotonase-like_dom_sf"/>
</dbReference>
<gene>
    <name evidence="6" type="ORF">BKIR_c4_0339</name>
</gene>
<dbReference type="AlphaFoldDB" id="G4MCY8"/>
<feature type="region of interest" description="Disordered" evidence="5">
    <location>
        <begin position="332"/>
        <end position="356"/>
    </location>
</feature>
<keyword evidence="2" id="KW-0456">Lyase</keyword>
<feature type="compositionally biased region" description="Basic residues" evidence="5">
    <location>
        <begin position="384"/>
        <end position="394"/>
    </location>
</feature>
<evidence type="ECO:0000313" key="7">
    <source>
        <dbReference type="Proteomes" id="UP000003511"/>
    </source>
</evidence>
<dbReference type="InterPro" id="IPR001753">
    <property type="entry name" value="Enoyl-CoA_hydra/iso"/>
</dbReference>
<dbReference type="NCBIfam" id="NF005700">
    <property type="entry name" value="PRK07511.1"/>
    <property type="match status" value="1"/>
</dbReference>
<dbReference type="Pfam" id="PF00378">
    <property type="entry name" value="ECH_1"/>
    <property type="match status" value="1"/>
</dbReference>
<evidence type="ECO:0000256" key="1">
    <source>
        <dbReference type="ARBA" id="ARBA00005254"/>
    </source>
</evidence>
<dbReference type="Gene3D" id="1.10.12.10">
    <property type="entry name" value="Lyase 2-enoyl-coa Hydratase, Chain A, domain 2"/>
    <property type="match status" value="1"/>
</dbReference>
<keyword evidence="6" id="KW-0413">Isomerase</keyword>
<feature type="region of interest" description="Disordered" evidence="5">
    <location>
        <begin position="370"/>
        <end position="412"/>
    </location>
</feature>
<dbReference type="SUPFAM" id="SSF52096">
    <property type="entry name" value="ClpP/crotonase"/>
    <property type="match status" value="1"/>
</dbReference>
<evidence type="ECO:0000256" key="5">
    <source>
        <dbReference type="SAM" id="MobiDB-lite"/>
    </source>
</evidence>
<dbReference type="BioCyc" id="CBUR1055526:G10QW-875-MONOMER"/>
<protein>
    <submittedName>
        <fullName evidence="6">Enoyl-CoA hydratase/isomerase family protein,may be related to NAD-dependent histone deacetylation</fullName>
    </submittedName>
</protein>
<dbReference type="GO" id="GO:0016829">
    <property type="term" value="F:lyase activity"/>
    <property type="evidence" value="ECO:0007669"/>
    <property type="project" value="UniProtKB-KW"/>
</dbReference>
<dbReference type="CDD" id="cd07067">
    <property type="entry name" value="HP_PGM_like"/>
    <property type="match status" value="1"/>
</dbReference>
<evidence type="ECO:0000256" key="3">
    <source>
        <dbReference type="PIRSR" id="PIRSR613078-2"/>
    </source>
</evidence>
<dbReference type="InterPro" id="IPR013078">
    <property type="entry name" value="His_Pase_superF_clade-1"/>
</dbReference>
<comment type="caution">
    <text evidence="6">The sequence shown here is derived from an EMBL/GenBank/DDBJ whole genome shotgun (WGS) entry which is preliminary data.</text>
</comment>
<feature type="binding site" evidence="3">
    <location>
        <position position="316"/>
    </location>
    <ligand>
        <name>substrate</name>
    </ligand>
</feature>
<organism evidence="6 7">
    <name type="scientific">Candidatus Paraburkholderia kirkii UZHbot1</name>
    <dbReference type="NCBI Taxonomy" id="1055526"/>
    <lineage>
        <taxon>Bacteria</taxon>
        <taxon>Pseudomonadati</taxon>
        <taxon>Pseudomonadota</taxon>
        <taxon>Betaproteobacteria</taxon>
        <taxon>Burkholderiales</taxon>
        <taxon>Burkholderiaceae</taxon>
        <taxon>Paraburkholderia</taxon>
    </lineage>
</organism>
<dbReference type="InterPro" id="IPR014748">
    <property type="entry name" value="Enoyl-CoA_hydra_C"/>
</dbReference>